<feature type="transmembrane region" description="Helical" evidence="7">
    <location>
        <begin position="281"/>
        <end position="301"/>
    </location>
</feature>
<dbReference type="PIRSF" id="PIRSF006603">
    <property type="entry name" value="DinF"/>
    <property type="match status" value="1"/>
</dbReference>
<keyword evidence="9" id="KW-1185">Reference proteome</keyword>
<dbReference type="InterPro" id="IPR047135">
    <property type="entry name" value="YsiQ"/>
</dbReference>
<organism evidence="8 9">
    <name type="scientific">Paenibacillus lutimineralis</name>
    <dbReference type="NCBI Taxonomy" id="2707005"/>
    <lineage>
        <taxon>Bacteria</taxon>
        <taxon>Bacillati</taxon>
        <taxon>Bacillota</taxon>
        <taxon>Bacilli</taxon>
        <taxon>Bacillales</taxon>
        <taxon>Paenibacillaceae</taxon>
        <taxon>Paenibacillus</taxon>
    </lineage>
</organism>
<proteinExistence type="predicted"/>
<dbReference type="PANTHER" id="PTHR42925">
    <property type="entry name" value="MULTIDRUG AND TOXIN EFFLUX PROTEIN MATE FAMILY"/>
    <property type="match status" value="1"/>
</dbReference>
<dbReference type="InterPro" id="IPR002528">
    <property type="entry name" value="MATE_fam"/>
</dbReference>
<keyword evidence="6 7" id="KW-0472">Membrane</keyword>
<dbReference type="InterPro" id="IPR048279">
    <property type="entry name" value="MdtK-like"/>
</dbReference>
<evidence type="ECO:0000256" key="3">
    <source>
        <dbReference type="ARBA" id="ARBA00022475"/>
    </source>
</evidence>
<evidence type="ECO:0000256" key="4">
    <source>
        <dbReference type="ARBA" id="ARBA00022692"/>
    </source>
</evidence>
<sequence length="450" mass="49105">MSLLVRDRSFYKSFFSLTLILGLQNAITIAVNLSDNLILGGYSEIALSASSLANQIQFIATFLMIGCSQSVIIMASRFWGENELHPIRKVAGVGMAISLCIGVLMWLAALCSSSWLLSAMTNDVTVIQEGAKFLTIVSFSYVFFAVTNVLLATLRSMEIVKIGLIVSLFTLVINVTLNYGLVYGYGGLPKLGLEGSATATLISRIVECFIVITCMLKHNQALRLQLLDFFKLDRLILKQYAKIALPILLSSLSWAGAMAVQTGILGHMGTSAIAANSVATTIFQFVTVISYASATSSAIIMGKAVGEGLFQKIKAYSQTLQVLYVLIGVLTGIILFIAKDHVLFLYSISEEAKDLAAAFMTILSITVIGTSYEMPALSGIIQSGGDTTFVMYNDFIFMWLLILPASLLGAFMFNFSPVIIFVVLKSDQILKCFVALVKVNRYKWIKVMER</sequence>
<evidence type="ECO:0000256" key="6">
    <source>
        <dbReference type="ARBA" id="ARBA00023136"/>
    </source>
</evidence>
<dbReference type="EMBL" id="CP034346">
    <property type="protein sequence ID" value="AZS15278.1"/>
    <property type="molecule type" value="Genomic_DNA"/>
</dbReference>
<keyword evidence="3" id="KW-1003">Cell membrane</keyword>
<dbReference type="NCBIfam" id="TIGR00797">
    <property type="entry name" value="matE"/>
    <property type="match status" value="1"/>
</dbReference>
<dbReference type="OrthoDB" id="9780160at2"/>
<dbReference type="KEGG" id="plut:EI981_12940"/>
<feature type="transmembrane region" description="Helical" evidence="7">
    <location>
        <begin position="159"/>
        <end position="181"/>
    </location>
</feature>
<feature type="transmembrane region" description="Helical" evidence="7">
    <location>
        <begin position="240"/>
        <end position="261"/>
    </location>
</feature>
<reference evidence="9" key="1">
    <citation type="submission" date="2018-12" db="EMBL/GenBank/DDBJ databases">
        <title>Complete genome sequence of Paenibacillus sp. MBLB1234.</title>
        <authorList>
            <person name="Nam Y.-D."/>
            <person name="Kang J."/>
            <person name="Chung W.-H."/>
            <person name="Park Y.S."/>
        </authorList>
    </citation>
    <scope>NUCLEOTIDE SEQUENCE [LARGE SCALE GENOMIC DNA]</scope>
    <source>
        <strain evidence="9">MBLB1234</strain>
    </source>
</reference>
<feature type="transmembrane region" description="Helical" evidence="7">
    <location>
        <begin position="395"/>
        <end position="424"/>
    </location>
</feature>
<dbReference type="AlphaFoldDB" id="A0A3S9UY89"/>
<dbReference type="GO" id="GO:0005886">
    <property type="term" value="C:plasma membrane"/>
    <property type="evidence" value="ECO:0007669"/>
    <property type="project" value="UniProtKB-SubCell"/>
</dbReference>
<dbReference type="GO" id="GO:0042910">
    <property type="term" value="F:xenobiotic transmembrane transporter activity"/>
    <property type="evidence" value="ECO:0007669"/>
    <property type="project" value="InterPro"/>
</dbReference>
<accession>A0A3S9UY89</accession>
<feature type="transmembrane region" description="Helical" evidence="7">
    <location>
        <begin position="90"/>
        <end position="110"/>
    </location>
</feature>
<keyword evidence="5 7" id="KW-1133">Transmembrane helix</keyword>
<dbReference type="Pfam" id="PF01554">
    <property type="entry name" value="MatE"/>
    <property type="match status" value="2"/>
</dbReference>
<feature type="transmembrane region" description="Helical" evidence="7">
    <location>
        <begin position="54"/>
        <end position="78"/>
    </location>
</feature>
<keyword evidence="2" id="KW-0813">Transport</keyword>
<dbReference type="RefSeq" id="WP_126998737.1">
    <property type="nucleotide sequence ID" value="NZ_CP034346.1"/>
</dbReference>
<comment type="subcellular location">
    <subcellularLocation>
        <location evidence="1">Cell membrane</location>
        <topology evidence="1">Multi-pass membrane protein</topology>
    </subcellularLocation>
</comment>
<name>A0A3S9UY89_9BACL</name>
<dbReference type="Proteomes" id="UP000270678">
    <property type="component" value="Chromosome"/>
</dbReference>
<protein>
    <submittedName>
        <fullName evidence="8">MATE family efflux transporter</fullName>
    </submittedName>
</protein>
<evidence type="ECO:0000256" key="7">
    <source>
        <dbReference type="SAM" id="Phobius"/>
    </source>
</evidence>
<feature type="transmembrane region" description="Helical" evidence="7">
    <location>
        <begin position="130"/>
        <end position="152"/>
    </location>
</feature>
<evidence type="ECO:0000313" key="9">
    <source>
        <dbReference type="Proteomes" id="UP000270678"/>
    </source>
</evidence>
<feature type="transmembrane region" description="Helical" evidence="7">
    <location>
        <begin position="322"/>
        <end position="349"/>
    </location>
</feature>
<dbReference type="PANTHER" id="PTHR42925:SF2">
    <property type="entry name" value="NA+ DRIVEN MULTIDRUG EFFLUX PUMP"/>
    <property type="match status" value="1"/>
</dbReference>
<evidence type="ECO:0000313" key="8">
    <source>
        <dbReference type="EMBL" id="AZS15278.1"/>
    </source>
</evidence>
<dbReference type="GO" id="GO:0015297">
    <property type="term" value="F:antiporter activity"/>
    <property type="evidence" value="ECO:0007669"/>
    <property type="project" value="InterPro"/>
</dbReference>
<evidence type="ECO:0000256" key="2">
    <source>
        <dbReference type="ARBA" id="ARBA00022448"/>
    </source>
</evidence>
<feature type="transmembrane region" description="Helical" evidence="7">
    <location>
        <begin position="201"/>
        <end position="219"/>
    </location>
</feature>
<gene>
    <name evidence="8" type="ORF">EI981_12940</name>
</gene>
<evidence type="ECO:0000256" key="1">
    <source>
        <dbReference type="ARBA" id="ARBA00004651"/>
    </source>
</evidence>
<keyword evidence="4 7" id="KW-0812">Transmembrane</keyword>
<evidence type="ECO:0000256" key="5">
    <source>
        <dbReference type="ARBA" id="ARBA00022989"/>
    </source>
</evidence>
<feature type="transmembrane region" description="Helical" evidence="7">
    <location>
        <begin position="355"/>
        <end position="374"/>
    </location>
</feature>